<reference evidence="14 15" key="1">
    <citation type="journal article" date="2016" name="Nat. Commun.">
        <title>Thousands of microbial genomes shed light on interconnected biogeochemical processes in an aquifer system.</title>
        <authorList>
            <person name="Anantharaman K."/>
            <person name="Brown C.T."/>
            <person name="Hug L.A."/>
            <person name="Sharon I."/>
            <person name="Castelle C.J."/>
            <person name="Probst A.J."/>
            <person name="Thomas B.C."/>
            <person name="Singh A."/>
            <person name="Wilkins M.J."/>
            <person name="Karaoz U."/>
            <person name="Brodie E.L."/>
            <person name="Williams K.H."/>
            <person name="Hubbard S.S."/>
            <person name="Banfield J.F."/>
        </authorList>
    </citation>
    <scope>NUCLEOTIDE SEQUENCE [LARGE SCALE GENOMIC DNA]</scope>
</reference>
<dbReference type="GO" id="GO:0035999">
    <property type="term" value="P:tetrahydrofolate interconversion"/>
    <property type="evidence" value="ECO:0007669"/>
    <property type="project" value="UniProtKB-UniRule"/>
</dbReference>
<feature type="domain" description="Tetrahydrofolate dehydrogenase/cyclohydrolase NAD(P)-binding" evidence="13">
    <location>
        <begin position="146"/>
        <end position="281"/>
    </location>
</feature>
<dbReference type="InterPro" id="IPR020630">
    <property type="entry name" value="THF_DH/CycHdrlase_cat_dom"/>
</dbReference>
<dbReference type="GO" id="GO:0004477">
    <property type="term" value="F:methenyltetrahydrofolate cyclohydrolase activity"/>
    <property type="evidence" value="ECO:0007669"/>
    <property type="project" value="UniProtKB-UniRule"/>
</dbReference>
<dbReference type="AlphaFoldDB" id="A0A1F5TNU3"/>
<feature type="domain" description="Tetrahydrofolate dehydrogenase/cyclohydrolase catalytic" evidence="12">
    <location>
        <begin position="8"/>
        <end position="119"/>
    </location>
</feature>
<dbReference type="Pfam" id="PF02882">
    <property type="entry name" value="THF_DHG_CYH_C"/>
    <property type="match status" value="1"/>
</dbReference>
<evidence type="ECO:0000256" key="10">
    <source>
        <dbReference type="ARBA" id="ARBA00023268"/>
    </source>
</evidence>
<name>A0A1F5TNU3_9BACT</name>
<evidence type="ECO:0000256" key="1">
    <source>
        <dbReference type="ARBA" id="ARBA00004777"/>
    </source>
</evidence>
<feature type="binding site" evidence="11">
    <location>
        <position position="191"/>
    </location>
    <ligand>
        <name>NADP(+)</name>
        <dbReference type="ChEBI" id="CHEBI:58349"/>
    </ligand>
</feature>
<dbReference type="Gene3D" id="3.40.50.720">
    <property type="entry name" value="NAD(P)-binding Rossmann-like Domain"/>
    <property type="match status" value="1"/>
</dbReference>
<evidence type="ECO:0000256" key="6">
    <source>
        <dbReference type="ARBA" id="ARBA00022857"/>
    </source>
</evidence>
<dbReference type="Gene3D" id="3.40.50.10860">
    <property type="entry name" value="Leucine Dehydrogenase, chain A, domain 1"/>
    <property type="match status" value="1"/>
</dbReference>
<evidence type="ECO:0000259" key="12">
    <source>
        <dbReference type="Pfam" id="PF00763"/>
    </source>
</evidence>
<keyword evidence="5 11" id="KW-0378">Hydrolase</keyword>
<comment type="similarity">
    <text evidence="11">Belongs to the tetrahydrofolate dehydrogenase/cyclohydrolase family.</text>
</comment>
<evidence type="ECO:0000259" key="13">
    <source>
        <dbReference type="Pfam" id="PF02882"/>
    </source>
</evidence>
<comment type="caution">
    <text evidence="14">The sequence shown here is derived from an EMBL/GenBank/DDBJ whole genome shotgun (WGS) entry which is preliminary data.</text>
</comment>
<dbReference type="InterPro" id="IPR000672">
    <property type="entry name" value="THF_DH/CycHdrlase"/>
</dbReference>
<proteinExistence type="inferred from homology"/>
<evidence type="ECO:0000256" key="3">
    <source>
        <dbReference type="ARBA" id="ARBA00022563"/>
    </source>
</evidence>
<evidence type="ECO:0000256" key="9">
    <source>
        <dbReference type="ARBA" id="ARBA00023167"/>
    </source>
</evidence>
<dbReference type="PANTHER" id="PTHR48099">
    <property type="entry name" value="C-1-TETRAHYDROFOLATE SYNTHASE, CYTOPLASMIC-RELATED"/>
    <property type="match status" value="1"/>
</dbReference>
<dbReference type="GO" id="GO:0000105">
    <property type="term" value="P:L-histidine biosynthetic process"/>
    <property type="evidence" value="ECO:0007669"/>
    <property type="project" value="UniProtKB-KW"/>
</dbReference>
<accession>A0A1F5TNU3</accession>
<comment type="pathway">
    <text evidence="1 11">One-carbon metabolism; tetrahydrofolate interconversion.</text>
</comment>
<dbReference type="EC" id="1.5.1.5" evidence="11"/>
<keyword evidence="4 11" id="KW-0658">Purine biosynthesis</keyword>
<protein>
    <recommendedName>
        <fullName evidence="11">Bifunctional protein FolD</fullName>
    </recommendedName>
    <domain>
        <recommendedName>
            <fullName evidence="11">Methylenetetrahydrofolate dehydrogenase</fullName>
            <ecNumber evidence="11">1.5.1.5</ecNumber>
        </recommendedName>
    </domain>
    <domain>
        <recommendedName>
            <fullName evidence="11">Methenyltetrahydrofolate cyclohydrolase</fullName>
            <ecNumber evidence="11">3.5.4.9</ecNumber>
        </recommendedName>
    </domain>
</protein>
<evidence type="ECO:0000256" key="5">
    <source>
        <dbReference type="ARBA" id="ARBA00022801"/>
    </source>
</evidence>
<dbReference type="UniPathway" id="UPA00193"/>
<dbReference type="InterPro" id="IPR020867">
    <property type="entry name" value="THF_DH/CycHdrlase_CS"/>
</dbReference>
<organism evidence="14 15">
    <name type="scientific">Candidatus Falkowbacteria bacterium RIFOXYD2_FULL_34_120</name>
    <dbReference type="NCBI Taxonomy" id="1798007"/>
    <lineage>
        <taxon>Bacteria</taxon>
        <taxon>Candidatus Falkowiibacteriota</taxon>
    </lineage>
</organism>
<dbReference type="Proteomes" id="UP000177579">
    <property type="component" value="Unassembled WGS sequence"/>
</dbReference>
<dbReference type="InterPro" id="IPR046346">
    <property type="entry name" value="Aminoacid_DH-like_N_sf"/>
</dbReference>
<dbReference type="InterPro" id="IPR036291">
    <property type="entry name" value="NAD(P)-bd_dom_sf"/>
</dbReference>
<dbReference type="PANTHER" id="PTHR48099:SF5">
    <property type="entry name" value="C-1-TETRAHYDROFOLATE SYNTHASE, CYTOPLASMIC"/>
    <property type="match status" value="1"/>
</dbReference>
<dbReference type="GO" id="GO:0005829">
    <property type="term" value="C:cytosol"/>
    <property type="evidence" value="ECO:0007669"/>
    <property type="project" value="TreeGrafter"/>
</dbReference>
<evidence type="ECO:0000256" key="7">
    <source>
        <dbReference type="ARBA" id="ARBA00023002"/>
    </source>
</evidence>
<evidence type="ECO:0000256" key="4">
    <source>
        <dbReference type="ARBA" id="ARBA00022755"/>
    </source>
</evidence>
<dbReference type="GO" id="GO:0004488">
    <property type="term" value="F:methylenetetrahydrofolate dehydrogenase (NADP+) activity"/>
    <property type="evidence" value="ECO:0007669"/>
    <property type="project" value="UniProtKB-UniRule"/>
</dbReference>
<keyword evidence="6 11" id="KW-0521">NADP</keyword>
<dbReference type="GO" id="GO:0006164">
    <property type="term" value="P:purine nucleotide biosynthetic process"/>
    <property type="evidence" value="ECO:0007669"/>
    <property type="project" value="UniProtKB-KW"/>
</dbReference>
<dbReference type="EMBL" id="MFGO01000028">
    <property type="protein sequence ID" value="OGF40469.1"/>
    <property type="molecule type" value="Genomic_DNA"/>
</dbReference>
<dbReference type="PRINTS" id="PR00085">
    <property type="entry name" value="THFDHDRGNASE"/>
</dbReference>
<dbReference type="PROSITE" id="PS00766">
    <property type="entry name" value="THF_DHG_CYH_1"/>
    <property type="match status" value="1"/>
</dbReference>
<evidence type="ECO:0000256" key="11">
    <source>
        <dbReference type="HAMAP-Rule" id="MF_01576"/>
    </source>
</evidence>
<keyword evidence="7 11" id="KW-0560">Oxidoreductase</keyword>
<gene>
    <name evidence="11" type="primary">folD</name>
    <name evidence="14" type="ORF">A2531_03045</name>
</gene>
<keyword evidence="8 11" id="KW-0368">Histidine biosynthesis</keyword>
<comment type="function">
    <text evidence="11">Catalyzes the oxidation of 5,10-methylenetetrahydrofolate to 5,10-methenyltetrahydrofolate and then the hydrolysis of 5,10-methenyltetrahydrofolate to 10-formyltetrahydrofolate.</text>
</comment>
<keyword evidence="11" id="KW-0028">Amino-acid biosynthesis</keyword>
<dbReference type="InterPro" id="IPR020631">
    <property type="entry name" value="THF_DH/CycHdrlase_NAD-bd_dom"/>
</dbReference>
<comment type="caution">
    <text evidence="11">Lacks conserved residue(s) required for the propagation of feature annotation.</text>
</comment>
<dbReference type="SUPFAM" id="SSF53223">
    <property type="entry name" value="Aminoacid dehydrogenase-like, N-terminal domain"/>
    <property type="match status" value="1"/>
</dbReference>
<keyword evidence="3 11" id="KW-0554">One-carbon metabolism</keyword>
<comment type="catalytic activity">
    <reaction evidence="11">
        <text>(6R)-5,10-methylene-5,6,7,8-tetrahydrofolate + NADP(+) = (6R)-5,10-methenyltetrahydrofolate + NADPH</text>
        <dbReference type="Rhea" id="RHEA:22812"/>
        <dbReference type="ChEBI" id="CHEBI:15636"/>
        <dbReference type="ChEBI" id="CHEBI:57455"/>
        <dbReference type="ChEBI" id="CHEBI:57783"/>
        <dbReference type="ChEBI" id="CHEBI:58349"/>
        <dbReference type="EC" id="1.5.1.5"/>
    </reaction>
</comment>
<dbReference type="FunFam" id="3.40.50.10860:FF:000005">
    <property type="entry name" value="C-1-tetrahydrofolate synthase, cytoplasmic, putative"/>
    <property type="match status" value="1"/>
</dbReference>
<evidence type="ECO:0000313" key="15">
    <source>
        <dbReference type="Proteomes" id="UP000177579"/>
    </source>
</evidence>
<dbReference type="GO" id="GO:0009086">
    <property type="term" value="P:methionine biosynthetic process"/>
    <property type="evidence" value="ECO:0007669"/>
    <property type="project" value="UniProtKB-KW"/>
</dbReference>
<evidence type="ECO:0000313" key="14">
    <source>
        <dbReference type="EMBL" id="OGF40469.1"/>
    </source>
</evidence>
<keyword evidence="10 11" id="KW-0511">Multifunctional enzyme</keyword>
<comment type="catalytic activity">
    <reaction evidence="11">
        <text>(6R)-5,10-methenyltetrahydrofolate + H2O = (6R)-10-formyltetrahydrofolate + H(+)</text>
        <dbReference type="Rhea" id="RHEA:23700"/>
        <dbReference type="ChEBI" id="CHEBI:15377"/>
        <dbReference type="ChEBI" id="CHEBI:15378"/>
        <dbReference type="ChEBI" id="CHEBI:57455"/>
        <dbReference type="ChEBI" id="CHEBI:195366"/>
        <dbReference type="EC" id="3.5.4.9"/>
    </reaction>
</comment>
<sequence>MSNEYKLINGIKIAEKIKDEIVKEIIKLPSRPNLAIILIGDNKESCLYVNIKEREARKVGVDTHLYKCAENISENEILKMIDCLNRDNLIDGILVQLPLPKKFNTDKIIKAISKEKDVDFFHPENLKLLTISHKNIKILPPVFGASMAILQDIKCKIKNKKICIIANSDIFGKNFAKFLNCLGAQAETTKIGDKNLTDKTKNADILISAVGRKHFIKKEMIKEGAALIDVGIVKEDKKIYGDIDAEDVKEKAGFLTPVPGGVGPLTIAMLFQNTLELYKIHKNINHHLLL</sequence>
<comment type="subunit">
    <text evidence="2 11">Homodimer.</text>
</comment>
<dbReference type="SUPFAM" id="SSF51735">
    <property type="entry name" value="NAD(P)-binding Rossmann-fold domains"/>
    <property type="match status" value="1"/>
</dbReference>
<keyword evidence="9 11" id="KW-0486">Methionine biosynthesis</keyword>
<feature type="binding site" evidence="11">
    <location>
        <position position="232"/>
    </location>
    <ligand>
        <name>NADP(+)</name>
        <dbReference type="ChEBI" id="CHEBI:58349"/>
    </ligand>
</feature>
<dbReference type="EC" id="3.5.4.9" evidence="11"/>
<dbReference type="HAMAP" id="MF_01576">
    <property type="entry name" value="THF_DHG_CYH"/>
    <property type="match status" value="1"/>
</dbReference>
<dbReference type="Pfam" id="PF00763">
    <property type="entry name" value="THF_DHG_CYH"/>
    <property type="match status" value="1"/>
</dbReference>
<evidence type="ECO:0000256" key="2">
    <source>
        <dbReference type="ARBA" id="ARBA00011738"/>
    </source>
</evidence>
<evidence type="ECO:0000256" key="8">
    <source>
        <dbReference type="ARBA" id="ARBA00023102"/>
    </source>
</evidence>